<dbReference type="OrthoDB" id="3650739at2759"/>
<accession>A0A139GUR7</accession>
<sequence length="378" mass="43909">MVSAQRKLAVQEGFLRRPDVGRRDGDIIDVFPDYSNDAVMPMAQRLCSRARRCWCSMTALDRRTASEFAPQPRHQQHSAHKMARIRREHRYTPRKHYWQLIRPKRYSDRDLIRVIRMRSGFDGSHLPRDHLCKLFLRVQRGMPIYEKYPDDDLIKFCIARKIPNTSYKREEIISQLGHADESFVFTRFLDLPPEIRVEIFDFYMASLECEEDYAPPPITLVSTLTRRESLPAFASRFINNNRRFECQVSLSAPPTLENPNGTWALDMSRDTQVFWSKAPEAFIQHVQRLHVMGPLVGNWIVYAKWSIDLSAKGHATVQSLSTIKDDPDEVEAGEQASHVTTVFEKLAEVISARQSLVFRREDATHIMAAFETSQAQRE</sequence>
<comment type="caution">
    <text evidence="1">The sequence shown here is derived from an EMBL/GenBank/DDBJ whole genome shotgun (WGS) entry which is preliminary data.</text>
</comment>
<evidence type="ECO:0000313" key="2">
    <source>
        <dbReference type="Proteomes" id="UP000070133"/>
    </source>
</evidence>
<gene>
    <name evidence="1" type="ORF">AC578_1744</name>
</gene>
<dbReference type="AlphaFoldDB" id="A0A139GUR7"/>
<evidence type="ECO:0000313" key="1">
    <source>
        <dbReference type="EMBL" id="KXS93947.1"/>
    </source>
</evidence>
<protein>
    <submittedName>
        <fullName evidence="1">Uncharacterized protein</fullName>
    </submittedName>
</protein>
<keyword evidence="2" id="KW-1185">Reference proteome</keyword>
<dbReference type="Proteomes" id="UP000070133">
    <property type="component" value="Unassembled WGS sequence"/>
</dbReference>
<dbReference type="EMBL" id="LFZN01000357">
    <property type="protein sequence ID" value="KXS93947.1"/>
    <property type="molecule type" value="Genomic_DNA"/>
</dbReference>
<proteinExistence type="predicted"/>
<reference evidence="1 2" key="1">
    <citation type="submission" date="2015-07" db="EMBL/GenBank/DDBJ databases">
        <title>Comparative genomics of the Sigatoka disease complex on banana suggests a link between parallel evolutionary changes in Pseudocercospora fijiensis and Pseudocercospora eumusae and increased virulence on the banana host.</title>
        <authorList>
            <person name="Chang T.-C."/>
            <person name="Salvucci A."/>
            <person name="Crous P.W."/>
            <person name="Stergiopoulos I."/>
        </authorList>
    </citation>
    <scope>NUCLEOTIDE SEQUENCE [LARGE SCALE GENOMIC DNA]</scope>
    <source>
        <strain evidence="1 2">CBS 114824</strain>
    </source>
</reference>
<name>A0A139GUR7_9PEZI</name>
<organism evidence="1 2">
    <name type="scientific">Pseudocercospora eumusae</name>
    <dbReference type="NCBI Taxonomy" id="321146"/>
    <lineage>
        <taxon>Eukaryota</taxon>
        <taxon>Fungi</taxon>
        <taxon>Dikarya</taxon>
        <taxon>Ascomycota</taxon>
        <taxon>Pezizomycotina</taxon>
        <taxon>Dothideomycetes</taxon>
        <taxon>Dothideomycetidae</taxon>
        <taxon>Mycosphaerellales</taxon>
        <taxon>Mycosphaerellaceae</taxon>
        <taxon>Pseudocercospora</taxon>
    </lineage>
</organism>